<organism evidence="1 2">
    <name type="scientific">Cronobacter sakazakii</name>
    <name type="common">Enterobacter sakazakii</name>
    <dbReference type="NCBI Taxonomy" id="28141"/>
    <lineage>
        <taxon>Bacteria</taxon>
        <taxon>Pseudomonadati</taxon>
        <taxon>Pseudomonadota</taxon>
        <taxon>Gammaproteobacteria</taxon>
        <taxon>Enterobacterales</taxon>
        <taxon>Enterobacteriaceae</taxon>
        <taxon>Cronobacter</taxon>
    </lineage>
</organism>
<protein>
    <submittedName>
        <fullName evidence="1">RloB domain-containing protein</fullName>
    </submittedName>
</protein>
<dbReference type="RefSeq" id="WP_076728552.1">
    <property type="nucleotide sequence ID" value="NZ_JAGFKC010000003.1"/>
</dbReference>
<evidence type="ECO:0000313" key="2">
    <source>
        <dbReference type="Proteomes" id="UP000439917"/>
    </source>
</evidence>
<name>A0AAN5X347_CROSK</name>
<evidence type="ECO:0000313" key="1">
    <source>
        <dbReference type="EMBL" id="KAB0875915.1"/>
    </source>
</evidence>
<proteinExistence type="predicted"/>
<reference evidence="1 2" key="1">
    <citation type="submission" date="2019-09" db="EMBL/GenBank/DDBJ databases">
        <title>Prevalence, distribution, and phylogeny of type two toxin-antitoxin genes possessed by Cronobacter species where C. sakazakii homologs follow sequence type lineages.</title>
        <authorList>
            <person name="Finkelstein S."/>
            <person name="Negrete F."/>
            <person name="Jang H."/>
            <person name="Gopinath G.R."/>
            <person name="Tall B.D."/>
        </authorList>
    </citation>
    <scope>NUCLEOTIDE SEQUENCE [LARGE SCALE GENOMIC DNA]</scope>
    <source>
        <strain evidence="1 2">MOD1_Comp4</strain>
    </source>
</reference>
<comment type="caution">
    <text evidence="1">The sequence shown here is derived from an EMBL/GenBank/DDBJ whole genome shotgun (WGS) entry which is preliminary data.</text>
</comment>
<sequence length="170" mass="18759">MARVRQIRQTKETLLFVGEGFCEKAFLAHVNSVYGKGTVKTKIVTAKGKGPEHVINHAISCKKMDGYDRVAVLIDLDLVCSPRVLKEAKAKGIRIIGSEPCLEGFLLDILGLPKSDTNAGCKKLFNPLLKGDPTDRDSYSPHFKKSVLDSARKKHPGLDEIIKIFEGKLK</sequence>
<dbReference type="EMBL" id="WAGF01000019">
    <property type="protein sequence ID" value="KAB0875915.1"/>
    <property type="molecule type" value="Genomic_DNA"/>
</dbReference>
<dbReference type="Proteomes" id="UP000439917">
    <property type="component" value="Unassembled WGS sequence"/>
</dbReference>
<dbReference type="AlphaFoldDB" id="A0AAN5X347"/>
<accession>A0AAN5X347</accession>
<gene>
    <name evidence="1" type="ORF">FZI38_18380</name>
</gene>